<evidence type="ECO:0000259" key="1">
    <source>
        <dbReference type="PROSITE" id="PS51186"/>
    </source>
</evidence>
<dbReference type="PROSITE" id="PS51186">
    <property type="entry name" value="GNAT"/>
    <property type="match status" value="1"/>
</dbReference>
<dbReference type="Pfam" id="PF13673">
    <property type="entry name" value="Acetyltransf_10"/>
    <property type="match status" value="1"/>
</dbReference>
<comment type="caution">
    <text evidence="2">The sequence shown here is derived from an EMBL/GenBank/DDBJ whole genome shotgun (WGS) entry which is preliminary data.</text>
</comment>
<protein>
    <submittedName>
        <fullName evidence="2">GNAT family N-acetyltransferase</fullName>
        <ecNumber evidence="2">2.3.1.-</ecNumber>
    </submittedName>
</protein>
<dbReference type="CDD" id="cd04301">
    <property type="entry name" value="NAT_SF"/>
    <property type="match status" value="1"/>
</dbReference>
<dbReference type="EMBL" id="JAJHPV010000010">
    <property type="protein sequence ID" value="MCC6070738.1"/>
    <property type="molecule type" value="Genomic_DNA"/>
</dbReference>
<feature type="domain" description="N-acetyltransferase" evidence="1">
    <location>
        <begin position="1"/>
        <end position="157"/>
    </location>
</feature>
<dbReference type="Proteomes" id="UP001198701">
    <property type="component" value="Unassembled WGS sequence"/>
</dbReference>
<dbReference type="InterPro" id="IPR052564">
    <property type="entry name" value="N-acetyltrans/Recomb-assoc"/>
</dbReference>
<proteinExistence type="predicted"/>
<organism evidence="2 3">
    <name type="scientific">Massilia agrisoli</name>
    <dbReference type="NCBI Taxonomy" id="2892444"/>
    <lineage>
        <taxon>Bacteria</taxon>
        <taxon>Pseudomonadati</taxon>
        <taxon>Pseudomonadota</taxon>
        <taxon>Betaproteobacteria</taxon>
        <taxon>Burkholderiales</taxon>
        <taxon>Oxalobacteraceae</taxon>
        <taxon>Telluria group</taxon>
        <taxon>Massilia</taxon>
    </lineage>
</organism>
<dbReference type="GO" id="GO:0016746">
    <property type="term" value="F:acyltransferase activity"/>
    <property type="evidence" value="ECO:0007669"/>
    <property type="project" value="UniProtKB-KW"/>
</dbReference>
<dbReference type="SUPFAM" id="SSF55729">
    <property type="entry name" value="Acyl-CoA N-acyltransferases (Nat)"/>
    <property type="match status" value="1"/>
</dbReference>
<dbReference type="EC" id="2.3.1.-" evidence="2"/>
<dbReference type="Gene3D" id="3.40.630.30">
    <property type="match status" value="1"/>
</dbReference>
<evidence type="ECO:0000313" key="3">
    <source>
        <dbReference type="Proteomes" id="UP001198701"/>
    </source>
</evidence>
<keyword evidence="2" id="KW-0808">Transferase</keyword>
<accession>A0ABS8ISQ1</accession>
<name>A0ABS8ISQ1_9BURK</name>
<dbReference type="InterPro" id="IPR016181">
    <property type="entry name" value="Acyl_CoA_acyltransferase"/>
</dbReference>
<dbReference type="PANTHER" id="PTHR43451">
    <property type="entry name" value="ACETYLTRANSFERASE (GNAT) FAMILY PROTEIN"/>
    <property type="match status" value="1"/>
</dbReference>
<evidence type="ECO:0000313" key="2">
    <source>
        <dbReference type="EMBL" id="MCC6070738.1"/>
    </source>
</evidence>
<dbReference type="RefSeq" id="WP_229431657.1">
    <property type="nucleotide sequence ID" value="NZ_JAJHPV010000010.1"/>
</dbReference>
<keyword evidence="3" id="KW-1185">Reference proteome</keyword>
<dbReference type="InterPro" id="IPR000182">
    <property type="entry name" value="GNAT_dom"/>
</dbReference>
<reference evidence="2 3" key="1">
    <citation type="submission" date="2021-11" db="EMBL/GenBank/DDBJ databases">
        <authorList>
            <person name="Huq M.A."/>
        </authorList>
    </citation>
    <scope>NUCLEOTIDE SEQUENCE [LARGE SCALE GENOMIC DNA]</scope>
    <source>
        <strain evidence="2 3">MAHUQ-52</strain>
    </source>
</reference>
<dbReference type="PANTHER" id="PTHR43451:SF1">
    <property type="entry name" value="ACETYLTRANSFERASE"/>
    <property type="match status" value="1"/>
</dbReference>
<keyword evidence="2" id="KW-0012">Acyltransferase</keyword>
<gene>
    <name evidence="2" type="ORF">LMJ30_07185</name>
</gene>
<sequence>MHIRPCAAGEEIALRAIFKSSVHGLARRNYTAAQIQAWAPREESAELCEQWIRRIQVNQPWVAEVNGQLAAFADVQPSGYIDHFFVAAEFAGQGVGNALMRHLHEIARCAGIDTLFSHVSLTAQPFFRRHGFHVEKEQRVMIRGVELENAVMRKAMTAITGGSAGELP</sequence>